<feature type="transmembrane region" description="Helical" evidence="7">
    <location>
        <begin position="75"/>
        <end position="99"/>
    </location>
</feature>
<dbReference type="RefSeq" id="WP_006058746.1">
    <property type="nucleotide sequence ID" value="NZ_CABJCV010000009.1"/>
</dbReference>
<feature type="transmembrane region" description="Helical" evidence="7">
    <location>
        <begin position="143"/>
        <end position="171"/>
    </location>
</feature>
<evidence type="ECO:0000256" key="2">
    <source>
        <dbReference type="ARBA" id="ARBA00005262"/>
    </source>
</evidence>
<evidence type="ECO:0000256" key="7">
    <source>
        <dbReference type="SAM" id="Phobius"/>
    </source>
</evidence>
<keyword evidence="6 7" id="KW-0472">Membrane</keyword>
<keyword evidence="3" id="KW-1003">Cell membrane</keyword>
<dbReference type="GO" id="GO:0005886">
    <property type="term" value="C:plasma membrane"/>
    <property type="evidence" value="ECO:0007669"/>
    <property type="project" value="UniProtKB-SubCell"/>
</dbReference>
<evidence type="ECO:0000256" key="5">
    <source>
        <dbReference type="ARBA" id="ARBA00022989"/>
    </source>
</evidence>
<evidence type="ECO:0000256" key="4">
    <source>
        <dbReference type="ARBA" id="ARBA00022692"/>
    </source>
</evidence>
<feature type="transmembrane region" description="Helical" evidence="7">
    <location>
        <begin position="6"/>
        <end position="26"/>
    </location>
</feature>
<dbReference type="GO" id="GO:0015109">
    <property type="term" value="F:chromate transmembrane transporter activity"/>
    <property type="evidence" value="ECO:0007669"/>
    <property type="project" value="InterPro"/>
</dbReference>
<evidence type="ECO:0000256" key="6">
    <source>
        <dbReference type="ARBA" id="ARBA00023136"/>
    </source>
</evidence>
<dbReference type="AlphaFoldDB" id="A0A412G192"/>
<comment type="subcellular location">
    <subcellularLocation>
        <location evidence="1">Cell membrane</location>
        <topology evidence="1">Multi-pass membrane protein</topology>
    </subcellularLocation>
</comment>
<proteinExistence type="inferred from homology"/>
<keyword evidence="9" id="KW-1185">Reference proteome</keyword>
<evidence type="ECO:0000256" key="1">
    <source>
        <dbReference type="ARBA" id="ARBA00004651"/>
    </source>
</evidence>
<gene>
    <name evidence="8" type="ORF">DWY25_08955</name>
</gene>
<keyword evidence="4 7" id="KW-0812">Transmembrane</keyword>
<comment type="caution">
    <text evidence="8">The sequence shown here is derived from an EMBL/GenBank/DDBJ whole genome shotgun (WGS) entry which is preliminary data.</text>
</comment>
<organism evidence="8 9">
    <name type="scientific">Holdemania filiformis</name>
    <dbReference type="NCBI Taxonomy" id="61171"/>
    <lineage>
        <taxon>Bacteria</taxon>
        <taxon>Bacillati</taxon>
        <taxon>Bacillota</taxon>
        <taxon>Erysipelotrichia</taxon>
        <taxon>Erysipelotrichales</taxon>
        <taxon>Erysipelotrichaceae</taxon>
        <taxon>Holdemania</taxon>
    </lineage>
</organism>
<dbReference type="Pfam" id="PF02417">
    <property type="entry name" value="Chromate_transp"/>
    <property type="match status" value="1"/>
</dbReference>
<reference evidence="8 9" key="1">
    <citation type="submission" date="2018-08" db="EMBL/GenBank/DDBJ databases">
        <title>A genome reference for cultivated species of the human gut microbiota.</title>
        <authorList>
            <person name="Zou Y."/>
            <person name="Xue W."/>
            <person name="Luo G."/>
        </authorList>
    </citation>
    <scope>NUCLEOTIDE SEQUENCE [LARGE SCALE GENOMIC DNA]</scope>
    <source>
        <strain evidence="8 9">AF24-29</strain>
    </source>
</reference>
<dbReference type="GeneID" id="83015528"/>
<dbReference type="PANTHER" id="PTHR43663:SF1">
    <property type="entry name" value="CHROMATE TRANSPORTER"/>
    <property type="match status" value="1"/>
</dbReference>
<dbReference type="InterPro" id="IPR052518">
    <property type="entry name" value="CHR_Transporter"/>
</dbReference>
<evidence type="ECO:0000313" key="9">
    <source>
        <dbReference type="Proteomes" id="UP000284178"/>
    </source>
</evidence>
<protein>
    <submittedName>
        <fullName evidence="8">Chromate transporter</fullName>
    </submittedName>
</protein>
<comment type="similarity">
    <text evidence="2">Belongs to the chromate ion transporter (CHR) (TC 2.A.51) family.</text>
</comment>
<evidence type="ECO:0000256" key="3">
    <source>
        <dbReference type="ARBA" id="ARBA00022475"/>
    </source>
</evidence>
<keyword evidence="5 7" id="KW-1133">Transmembrane helix</keyword>
<evidence type="ECO:0000313" key="8">
    <source>
        <dbReference type="EMBL" id="RGR74195.1"/>
    </source>
</evidence>
<dbReference type="PANTHER" id="PTHR43663">
    <property type="entry name" value="CHROMATE TRANSPORT PROTEIN-RELATED"/>
    <property type="match status" value="1"/>
</dbReference>
<dbReference type="InterPro" id="IPR003370">
    <property type="entry name" value="Chromate_transpt"/>
</dbReference>
<dbReference type="EMBL" id="QRUP01000009">
    <property type="protein sequence ID" value="RGR74195.1"/>
    <property type="molecule type" value="Genomic_DNA"/>
</dbReference>
<feature type="transmembrane region" description="Helical" evidence="7">
    <location>
        <begin position="111"/>
        <end position="131"/>
    </location>
</feature>
<sequence length="180" mass="19497">MRDYLELFATFSKLGLFTFGGGYAMLPLLESEIVEKKKWATYDEITNYYAVGQCTPGIIAVNVSTFIGYYQKGVLGALVSTFGFVFPSLIIIIVIAAFIQNFASLAIVQHALAGLRVGVCVLVLTSVYKLIKNGVKDGFGVAMFIFAFVLSLFTNISVVFITLGAGLLGFLKYKLGGKKA</sequence>
<feature type="transmembrane region" description="Helical" evidence="7">
    <location>
        <begin position="47"/>
        <end position="69"/>
    </location>
</feature>
<dbReference type="Proteomes" id="UP000284178">
    <property type="component" value="Unassembled WGS sequence"/>
</dbReference>
<accession>A0A412G192</accession>
<name>A0A412G192_9FIRM</name>